<dbReference type="Gene3D" id="3.30.110.170">
    <property type="entry name" value="Protein of unknown function (DUF541), domain 1"/>
    <property type="match status" value="1"/>
</dbReference>
<sequence length="242" mass="26217">MNNFKPLIIIATVTIALFGVFLLVEIDRLWNTAATTNTVSFNGEGKVLAVPDIAMISASIVTQAVNSKTAQDQNSKKSQAVADFLKKQGIDEKDIKTTDYNIYPQYKYSSYGGQATITGYQVTQSYQVKVRDLEKVSAVLDGLVSAGANQVNNLGLQVEDPEKLKTEARQKAIEDAKKKADELKDQVGIKLGRIVNFSENTGGYPIPMMYATDRGIGGGGGPEISVGQNEIVVSVTITYQIK</sequence>
<dbReference type="AlphaFoldDB" id="A0A1F8GRB2"/>
<proteinExistence type="predicted"/>
<feature type="transmembrane region" description="Helical" evidence="1">
    <location>
        <begin position="6"/>
        <end position="24"/>
    </location>
</feature>
<dbReference type="GO" id="GO:0006974">
    <property type="term" value="P:DNA damage response"/>
    <property type="evidence" value="ECO:0007669"/>
    <property type="project" value="TreeGrafter"/>
</dbReference>
<accession>A0A1F8GRB2</accession>
<gene>
    <name evidence="2" type="ORF">A2941_02950</name>
</gene>
<dbReference type="EMBL" id="MGKO01000004">
    <property type="protein sequence ID" value="OGN27962.1"/>
    <property type="molecule type" value="Genomic_DNA"/>
</dbReference>
<protein>
    <recommendedName>
        <fullName evidence="4">SIMPL domain-containing protein</fullName>
    </recommendedName>
</protein>
<dbReference type="Gene3D" id="3.30.70.2970">
    <property type="entry name" value="Protein of unknown function (DUF541), domain 2"/>
    <property type="match status" value="1"/>
</dbReference>
<organism evidence="2 3">
    <name type="scientific">Candidatus Yanofskybacteria bacterium RIFCSPLOWO2_01_FULL_49_17</name>
    <dbReference type="NCBI Taxonomy" id="1802700"/>
    <lineage>
        <taxon>Bacteria</taxon>
        <taxon>Candidatus Yanofskyibacteriota</taxon>
    </lineage>
</organism>
<name>A0A1F8GRB2_9BACT</name>
<evidence type="ECO:0008006" key="4">
    <source>
        <dbReference type="Google" id="ProtNLM"/>
    </source>
</evidence>
<dbReference type="PANTHER" id="PTHR34387:SF1">
    <property type="entry name" value="PERIPLASMIC IMMUNOGENIC PROTEIN"/>
    <property type="match status" value="1"/>
</dbReference>
<evidence type="ECO:0000313" key="3">
    <source>
        <dbReference type="Proteomes" id="UP000178444"/>
    </source>
</evidence>
<dbReference type="Proteomes" id="UP000178444">
    <property type="component" value="Unassembled WGS sequence"/>
</dbReference>
<dbReference type="InterPro" id="IPR052022">
    <property type="entry name" value="26kDa_periplasmic_antigen"/>
</dbReference>
<evidence type="ECO:0000256" key="1">
    <source>
        <dbReference type="SAM" id="Phobius"/>
    </source>
</evidence>
<dbReference type="Pfam" id="PF04402">
    <property type="entry name" value="SIMPL"/>
    <property type="match status" value="1"/>
</dbReference>
<keyword evidence="1" id="KW-0472">Membrane</keyword>
<dbReference type="InterPro" id="IPR007497">
    <property type="entry name" value="SIMPL/DUF541"/>
</dbReference>
<keyword evidence="1" id="KW-0812">Transmembrane</keyword>
<dbReference type="PANTHER" id="PTHR34387">
    <property type="entry name" value="SLR1258 PROTEIN"/>
    <property type="match status" value="1"/>
</dbReference>
<evidence type="ECO:0000313" key="2">
    <source>
        <dbReference type="EMBL" id="OGN27962.1"/>
    </source>
</evidence>
<comment type="caution">
    <text evidence="2">The sequence shown here is derived from an EMBL/GenBank/DDBJ whole genome shotgun (WGS) entry which is preliminary data.</text>
</comment>
<keyword evidence="1" id="KW-1133">Transmembrane helix</keyword>
<reference evidence="2 3" key="1">
    <citation type="journal article" date="2016" name="Nat. Commun.">
        <title>Thousands of microbial genomes shed light on interconnected biogeochemical processes in an aquifer system.</title>
        <authorList>
            <person name="Anantharaman K."/>
            <person name="Brown C.T."/>
            <person name="Hug L.A."/>
            <person name="Sharon I."/>
            <person name="Castelle C.J."/>
            <person name="Probst A.J."/>
            <person name="Thomas B.C."/>
            <person name="Singh A."/>
            <person name="Wilkins M.J."/>
            <person name="Karaoz U."/>
            <person name="Brodie E.L."/>
            <person name="Williams K.H."/>
            <person name="Hubbard S.S."/>
            <person name="Banfield J.F."/>
        </authorList>
    </citation>
    <scope>NUCLEOTIDE SEQUENCE [LARGE SCALE GENOMIC DNA]</scope>
</reference>